<dbReference type="Proteomes" id="UP000187209">
    <property type="component" value="Unassembled WGS sequence"/>
</dbReference>
<dbReference type="AlphaFoldDB" id="A0A1R2CKR8"/>
<dbReference type="OrthoDB" id="326303at2759"/>
<name>A0A1R2CKR8_9CILI</name>
<evidence type="ECO:0000313" key="2">
    <source>
        <dbReference type="Proteomes" id="UP000187209"/>
    </source>
</evidence>
<gene>
    <name evidence="1" type="ORF">SteCoe_8222</name>
</gene>
<organism evidence="1 2">
    <name type="scientific">Stentor coeruleus</name>
    <dbReference type="NCBI Taxonomy" id="5963"/>
    <lineage>
        <taxon>Eukaryota</taxon>
        <taxon>Sar</taxon>
        <taxon>Alveolata</taxon>
        <taxon>Ciliophora</taxon>
        <taxon>Postciliodesmatophora</taxon>
        <taxon>Heterotrichea</taxon>
        <taxon>Heterotrichida</taxon>
        <taxon>Stentoridae</taxon>
        <taxon>Stentor</taxon>
    </lineage>
</organism>
<keyword evidence="2" id="KW-1185">Reference proteome</keyword>
<accession>A0A1R2CKR8</accession>
<comment type="caution">
    <text evidence="1">The sequence shown here is derived from an EMBL/GenBank/DDBJ whole genome shotgun (WGS) entry which is preliminary data.</text>
</comment>
<dbReference type="EMBL" id="MPUH01000122">
    <property type="protein sequence ID" value="OMJ89597.1"/>
    <property type="molecule type" value="Genomic_DNA"/>
</dbReference>
<reference evidence="1 2" key="1">
    <citation type="submission" date="2016-11" db="EMBL/GenBank/DDBJ databases">
        <title>The macronuclear genome of Stentor coeruleus: a giant cell with tiny introns.</title>
        <authorList>
            <person name="Slabodnick M."/>
            <person name="Ruby J.G."/>
            <person name="Reiff S.B."/>
            <person name="Swart E.C."/>
            <person name="Gosai S."/>
            <person name="Prabakaran S."/>
            <person name="Witkowska E."/>
            <person name="Larue G.E."/>
            <person name="Fisher S."/>
            <person name="Freeman R.M."/>
            <person name="Gunawardena J."/>
            <person name="Chu W."/>
            <person name="Stover N.A."/>
            <person name="Gregory B.D."/>
            <person name="Nowacki M."/>
            <person name="Derisi J."/>
            <person name="Roy S.W."/>
            <person name="Marshall W.F."/>
            <person name="Sood P."/>
        </authorList>
    </citation>
    <scope>NUCLEOTIDE SEQUENCE [LARGE SCALE GENOMIC DNA]</scope>
    <source>
        <strain evidence="1">WM001</strain>
    </source>
</reference>
<evidence type="ECO:0000313" key="1">
    <source>
        <dbReference type="EMBL" id="OMJ89597.1"/>
    </source>
</evidence>
<protein>
    <submittedName>
        <fullName evidence="1">Uncharacterized protein</fullName>
    </submittedName>
</protein>
<proteinExistence type="predicted"/>
<sequence>MKKRVETEVRNSRAVHKKIPRSHYSLMLQKIKKVLTVSTKKTIRFSFGKIKAKAVFIQNIENNRVEKFKKRSLAKVFRKMTQILMPLVEKRRAQKEIAKRHHRLQMLICCISKWQDFINEEKLKPEDKSYIEEMDSLLQSFINESQSPIMTENSCSNRCVYRLTPTSPLNNSSNVTPNYVLDNSIIKDCSPTVSKLIIPEKLDFDSSQLFSFRETEVNELEFIAIQHYKNSLLFYKGLIPWKEYMKNTNKKYTKIIIAQEHYGKKTLGKSFHGLLLHFVKANSDPYKEIVENFRKCTLVMKALKGWNEALQNKDY</sequence>